<dbReference type="PANTHER" id="PTHR12243:SF67">
    <property type="entry name" value="COREPRESSOR OF PANGOLIN, ISOFORM A-RELATED"/>
    <property type="match status" value="1"/>
</dbReference>
<dbReference type="GO" id="GO:0005634">
    <property type="term" value="C:nucleus"/>
    <property type="evidence" value="ECO:0007669"/>
    <property type="project" value="UniProtKB-SubCell"/>
</dbReference>
<keyword evidence="1" id="KW-0539">Nucleus</keyword>
<evidence type="ECO:0000259" key="4">
    <source>
        <dbReference type="PROSITE" id="PS51031"/>
    </source>
</evidence>
<protein>
    <submittedName>
        <fullName evidence="6">Uncharacterized protein LOC105225588</fullName>
    </submittedName>
</protein>
<dbReference type="Pfam" id="PF10545">
    <property type="entry name" value="MADF_DNA_bdg"/>
    <property type="match status" value="1"/>
</dbReference>
<evidence type="ECO:0000256" key="2">
    <source>
        <dbReference type="SAM" id="MobiDB-lite"/>
    </source>
</evidence>
<dbReference type="GeneID" id="105225588"/>
<feature type="domain" description="MADF" evidence="3">
    <location>
        <begin position="12"/>
        <end position="96"/>
    </location>
</feature>
<dbReference type="InParanoid" id="A0A6J0RGW5"/>
<dbReference type="GO" id="GO:0006357">
    <property type="term" value="P:regulation of transcription by RNA polymerase II"/>
    <property type="evidence" value="ECO:0007669"/>
    <property type="project" value="TreeGrafter"/>
</dbReference>
<reference evidence="6" key="1">
    <citation type="submission" date="2025-08" db="UniProtKB">
        <authorList>
            <consortium name="RefSeq"/>
        </authorList>
    </citation>
    <scope>IDENTIFICATION</scope>
    <source>
        <tissue evidence="6">Adult</tissue>
    </source>
</reference>
<feature type="domain" description="BESS" evidence="4">
    <location>
        <begin position="386"/>
        <end position="425"/>
    </location>
</feature>
<organism evidence="5 6">
    <name type="scientific">Bactrocera dorsalis</name>
    <name type="common">Oriental fruit fly</name>
    <name type="synonym">Dacus dorsalis</name>
    <dbReference type="NCBI Taxonomy" id="27457"/>
    <lineage>
        <taxon>Eukaryota</taxon>
        <taxon>Metazoa</taxon>
        <taxon>Ecdysozoa</taxon>
        <taxon>Arthropoda</taxon>
        <taxon>Hexapoda</taxon>
        <taxon>Insecta</taxon>
        <taxon>Pterygota</taxon>
        <taxon>Neoptera</taxon>
        <taxon>Endopterygota</taxon>
        <taxon>Diptera</taxon>
        <taxon>Brachycera</taxon>
        <taxon>Muscomorpha</taxon>
        <taxon>Tephritoidea</taxon>
        <taxon>Tephritidae</taxon>
        <taxon>Bactrocera</taxon>
        <taxon>Bactrocera</taxon>
    </lineage>
</organism>
<dbReference type="InterPro" id="IPR039353">
    <property type="entry name" value="TF_Adf1"/>
</dbReference>
<dbReference type="KEGG" id="bdr:105225588"/>
<evidence type="ECO:0000259" key="3">
    <source>
        <dbReference type="PROSITE" id="PS51029"/>
    </source>
</evidence>
<dbReference type="GO" id="GO:0005667">
    <property type="term" value="C:transcription regulator complex"/>
    <property type="evidence" value="ECO:0007669"/>
    <property type="project" value="TreeGrafter"/>
</dbReference>
<evidence type="ECO:0000313" key="6">
    <source>
        <dbReference type="RefSeq" id="XP_019845571.2"/>
    </source>
</evidence>
<dbReference type="OrthoDB" id="6433782at2759"/>
<dbReference type="GO" id="GO:0003677">
    <property type="term" value="F:DNA binding"/>
    <property type="evidence" value="ECO:0007669"/>
    <property type="project" value="InterPro"/>
</dbReference>
<dbReference type="SMART" id="SM00595">
    <property type="entry name" value="MADF"/>
    <property type="match status" value="1"/>
</dbReference>
<accession>A0A6J0RGW5</accession>
<gene>
    <name evidence="6" type="primary">LOC105225588</name>
</gene>
<dbReference type="PROSITE" id="PS51029">
    <property type="entry name" value="MADF"/>
    <property type="match status" value="1"/>
</dbReference>
<feature type="compositionally biased region" description="Polar residues" evidence="2">
    <location>
        <begin position="285"/>
        <end position="309"/>
    </location>
</feature>
<proteinExistence type="predicted"/>
<dbReference type="Proteomes" id="UP001652620">
    <property type="component" value="Chromosome 5"/>
</dbReference>
<keyword evidence="5" id="KW-1185">Reference proteome</keyword>
<dbReference type="PANTHER" id="PTHR12243">
    <property type="entry name" value="MADF DOMAIN TRANSCRIPTION FACTOR"/>
    <property type="match status" value="1"/>
</dbReference>
<dbReference type="FunCoup" id="A0A6J0RGW5">
    <property type="interactions" value="6"/>
</dbReference>
<comment type="subcellular location">
    <subcellularLocation>
        <location evidence="1">Nucleus</location>
    </subcellularLocation>
</comment>
<sequence length="428" mass="49648">MDIEENKEYRSELIKLVHKNEIIWDKTKKVRLSYAKKTAIWNSIGKELGKPGELVRKNWQSLRDQYRRDLKRQVVDGIEPSWVHFDDMSFIRKFLRPRQFKACPDLEETEIVRKECHEKNIKTRGSHSKIFRTSGNFMTQIFPTAHDHSNAAYKEHQESGDTPPLVNSAIRLHRPIKMKIHNQSVETKKYNASMGPPHETANELLVPRAQIPKIRIKNLSAKSEIKMHRKKYAVKKSREAQYLTRSRSSSKIIEARNEPLTPKKANLRQNESCINEVCFEHTHSQMENGAESTPGNQSERIPPVNNVNKTSTNIEIPEIEIKDEVIILADENEKVEDTAATPEISTNIMELEVSINEKNPVEFTKNTSIYNTSKSKEIEKETTAKEDDDYHFVISLLPTLRRITHDRKLRTRMEIMKVVMEAAQSDNT</sequence>
<dbReference type="AlphaFoldDB" id="A0A6J0RGW5"/>
<dbReference type="InterPro" id="IPR006578">
    <property type="entry name" value="MADF-dom"/>
</dbReference>
<dbReference type="RefSeq" id="XP_019845571.2">
    <property type="nucleotide sequence ID" value="XM_019990012.3"/>
</dbReference>
<dbReference type="Pfam" id="PF02944">
    <property type="entry name" value="BESS"/>
    <property type="match status" value="1"/>
</dbReference>
<feature type="region of interest" description="Disordered" evidence="2">
    <location>
        <begin position="284"/>
        <end position="309"/>
    </location>
</feature>
<evidence type="ECO:0000256" key="1">
    <source>
        <dbReference type="PROSITE-ProRule" id="PRU00371"/>
    </source>
</evidence>
<name>A0A6J0RGW5_BACDO</name>
<evidence type="ECO:0000313" key="5">
    <source>
        <dbReference type="Proteomes" id="UP001652620"/>
    </source>
</evidence>
<dbReference type="PROSITE" id="PS51031">
    <property type="entry name" value="BESS"/>
    <property type="match status" value="1"/>
</dbReference>
<dbReference type="InterPro" id="IPR004210">
    <property type="entry name" value="BESS_motif"/>
</dbReference>